<keyword evidence="2" id="KW-1185">Reference proteome</keyword>
<name>A0A9Q3KX78_9BASI</name>
<comment type="caution">
    <text evidence="1">The sequence shown here is derived from an EMBL/GenBank/DDBJ whole genome shotgun (WGS) entry which is preliminary data.</text>
</comment>
<evidence type="ECO:0000313" key="2">
    <source>
        <dbReference type="Proteomes" id="UP000765509"/>
    </source>
</evidence>
<dbReference type="OrthoDB" id="2498244at2759"/>
<proteinExistence type="predicted"/>
<dbReference type="Proteomes" id="UP000765509">
    <property type="component" value="Unassembled WGS sequence"/>
</dbReference>
<reference evidence="1" key="1">
    <citation type="submission" date="2021-03" db="EMBL/GenBank/DDBJ databases">
        <title>Draft genome sequence of rust myrtle Austropuccinia psidii MF-1, a brazilian biotype.</title>
        <authorList>
            <person name="Quecine M.C."/>
            <person name="Pachon D.M.R."/>
            <person name="Bonatelli M.L."/>
            <person name="Correr F.H."/>
            <person name="Franceschini L.M."/>
            <person name="Leite T.F."/>
            <person name="Margarido G.R.A."/>
            <person name="Almeida C.A."/>
            <person name="Ferrarezi J.A."/>
            <person name="Labate C.A."/>
        </authorList>
    </citation>
    <scope>NUCLEOTIDE SEQUENCE</scope>
    <source>
        <strain evidence="1">MF-1</strain>
    </source>
</reference>
<dbReference type="AlphaFoldDB" id="A0A9Q3KX78"/>
<gene>
    <name evidence="1" type="ORF">O181_129485</name>
</gene>
<evidence type="ECO:0000313" key="1">
    <source>
        <dbReference type="EMBL" id="MBW0589770.1"/>
    </source>
</evidence>
<sequence length="350" mass="40766">MPNASNYFFETSIPQSNRTINKILHPIIPLPTSAISRSIHQLCWLIMEINYFQSPSDINSWKSLPSEESLKIVENLPFSCTDNPITNPHNHNLGEYKPSINPRILISPMYKTMFLEDLFKSGFPMSTFAWNQCWESKWNQIFAKFVLKHWNYLHQQGELKIFLINPKDNTHINKSLILMRWFRGKQEDLKNDKLVPEALSKKASQKQKSRWHKKLSSNRSETLLSLKINQDEASIFDEPQCCSDTEDENGSLIKLKSPWRSDLFSKLASQLDSLLIQKQIQKSKFNRIPNVLESRRVQSGIFEKEAKFPIGLPENLYSNDYISKLTNDEKLMLQSKPCIDIHHLLQLSET</sequence>
<organism evidence="1 2">
    <name type="scientific">Austropuccinia psidii MF-1</name>
    <dbReference type="NCBI Taxonomy" id="1389203"/>
    <lineage>
        <taxon>Eukaryota</taxon>
        <taxon>Fungi</taxon>
        <taxon>Dikarya</taxon>
        <taxon>Basidiomycota</taxon>
        <taxon>Pucciniomycotina</taxon>
        <taxon>Pucciniomycetes</taxon>
        <taxon>Pucciniales</taxon>
        <taxon>Sphaerophragmiaceae</taxon>
        <taxon>Austropuccinia</taxon>
    </lineage>
</organism>
<accession>A0A9Q3KX78</accession>
<dbReference type="EMBL" id="AVOT02135632">
    <property type="protein sequence ID" value="MBW0589770.1"/>
    <property type="molecule type" value="Genomic_DNA"/>
</dbReference>
<protein>
    <submittedName>
        <fullName evidence="1">Uncharacterized protein</fullName>
    </submittedName>
</protein>